<keyword evidence="3 13" id="KW-0813">Transport</keyword>
<dbReference type="PROSITE" id="PS50920">
    <property type="entry name" value="SOLCAR"/>
    <property type="match status" value="1"/>
</dbReference>
<comment type="subcellular location">
    <subcellularLocation>
        <location evidence="14">Membrane</location>
        <topology evidence="14">Multi-pass membrane protein</topology>
    </subcellularLocation>
    <subcellularLocation>
        <location evidence="1">Mitochondrion inner membrane</location>
        <topology evidence="1">Multi-pass membrane protein</topology>
    </subcellularLocation>
</comment>
<keyword evidence="7" id="KW-0999">Mitochondrion inner membrane</keyword>
<dbReference type="Pfam" id="PF00153">
    <property type="entry name" value="Mito_carr"/>
    <property type="match status" value="1"/>
</dbReference>
<evidence type="ECO:0000256" key="12">
    <source>
        <dbReference type="PROSITE-ProRule" id="PRU00282"/>
    </source>
</evidence>
<dbReference type="GO" id="GO:1990544">
    <property type="term" value="P:mitochondrial ATP transmembrane transport"/>
    <property type="evidence" value="ECO:0007669"/>
    <property type="project" value="InterPro"/>
</dbReference>
<name>W9QNE2_9ROSA</name>
<dbReference type="GO" id="GO:0140021">
    <property type="term" value="P:mitochondrial ADP transmembrane transport"/>
    <property type="evidence" value="ECO:0007669"/>
    <property type="project" value="InterPro"/>
</dbReference>
<keyword evidence="5 12" id="KW-0812">Transmembrane</keyword>
<dbReference type="PANTHER" id="PTHR45635:SF14">
    <property type="entry name" value="ADP_ATP TRANSLOCASE"/>
    <property type="match status" value="1"/>
</dbReference>
<keyword evidence="16" id="KW-1185">Reference proteome</keyword>
<evidence type="ECO:0000256" key="10">
    <source>
        <dbReference type="ARBA" id="ARBA00023136"/>
    </source>
</evidence>
<comment type="similarity">
    <text evidence="2 13">Belongs to the mitochondrial carrier (TC 2.A.29) family.</text>
</comment>
<dbReference type="EMBL" id="KE343877">
    <property type="protein sequence ID" value="EXB44635.1"/>
    <property type="molecule type" value="Genomic_DNA"/>
</dbReference>
<keyword evidence="4" id="KW-0050">Antiport</keyword>
<sequence length="109" mass="12228">MACYPFDTVRRRNMMTLGEAIMYKNSWDAFNQIIKNEGAKSLFKGFGAKILHTSAITVAFVGCRQFYFSSCPKILSFCLKPDQTCLKISGRPSEPENALEWATGLYLAA</sequence>
<keyword evidence="10 12" id="KW-0472">Membrane</keyword>
<evidence type="ECO:0000256" key="1">
    <source>
        <dbReference type="ARBA" id="ARBA00004448"/>
    </source>
</evidence>
<evidence type="ECO:0000256" key="8">
    <source>
        <dbReference type="ARBA" id="ARBA00022989"/>
    </source>
</evidence>
<evidence type="ECO:0000256" key="6">
    <source>
        <dbReference type="ARBA" id="ARBA00022737"/>
    </source>
</evidence>
<comment type="subunit">
    <text evidence="14">Monomer.</text>
</comment>
<dbReference type="Proteomes" id="UP000030645">
    <property type="component" value="Unassembled WGS sequence"/>
</dbReference>
<comment type="catalytic activity">
    <reaction evidence="11">
        <text>ADP(in) + ATP(out) = ADP(out) + ATP(in)</text>
        <dbReference type="Rhea" id="RHEA:34999"/>
        <dbReference type="ChEBI" id="CHEBI:30616"/>
        <dbReference type="ChEBI" id="CHEBI:456216"/>
    </reaction>
    <physiologicalReaction direction="left-to-right" evidence="11">
        <dbReference type="Rhea" id="RHEA:35000"/>
    </physiologicalReaction>
</comment>
<dbReference type="PANTHER" id="PTHR45635">
    <property type="entry name" value="ADP,ATP CARRIER PROTEIN 1-RELATED-RELATED"/>
    <property type="match status" value="1"/>
</dbReference>
<dbReference type="eggNOG" id="KOG0749">
    <property type="taxonomic scope" value="Eukaryota"/>
</dbReference>
<evidence type="ECO:0000256" key="9">
    <source>
        <dbReference type="ARBA" id="ARBA00023128"/>
    </source>
</evidence>
<reference evidence="16" key="1">
    <citation type="submission" date="2013-01" db="EMBL/GenBank/DDBJ databases">
        <title>Draft Genome Sequence of a Mulberry Tree, Morus notabilis C.K. Schneid.</title>
        <authorList>
            <person name="He N."/>
            <person name="Zhao S."/>
        </authorList>
    </citation>
    <scope>NUCLEOTIDE SEQUENCE</scope>
</reference>
<evidence type="ECO:0000256" key="14">
    <source>
        <dbReference type="RuleBase" id="RU368008"/>
    </source>
</evidence>
<dbReference type="Gene3D" id="1.50.40.10">
    <property type="entry name" value="Mitochondrial carrier domain"/>
    <property type="match status" value="1"/>
</dbReference>
<evidence type="ECO:0000256" key="11">
    <source>
        <dbReference type="ARBA" id="ARBA00024143"/>
    </source>
</evidence>
<dbReference type="AlphaFoldDB" id="W9QNE2"/>
<protein>
    <recommendedName>
        <fullName evidence="14">ADP/ATP translocase</fullName>
    </recommendedName>
    <alternativeName>
        <fullName evidence="14">ADP,ATP carrier protein</fullName>
    </alternativeName>
</protein>
<evidence type="ECO:0000256" key="5">
    <source>
        <dbReference type="ARBA" id="ARBA00022692"/>
    </source>
</evidence>
<dbReference type="InterPro" id="IPR023395">
    <property type="entry name" value="MCP_dom_sf"/>
</dbReference>
<dbReference type="GO" id="GO:0005743">
    <property type="term" value="C:mitochondrial inner membrane"/>
    <property type="evidence" value="ECO:0007669"/>
    <property type="project" value="UniProtKB-SubCell"/>
</dbReference>
<evidence type="ECO:0000256" key="4">
    <source>
        <dbReference type="ARBA" id="ARBA00022449"/>
    </source>
</evidence>
<evidence type="ECO:0000256" key="3">
    <source>
        <dbReference type="ARBA" id="ARBA00022448"/>
    </source>
</evidence>
<dbReference type="STRING" id="981085.W9QNE2"/>
<feature type="repeat" description="Solcar" evidence="12">
    <location>
        <begin position="1"/>
        <end position="70"/>
    </location>
</feature>
<keyword evidence="8" id="KW-1133">Transmembrane helix</keyword>
<dbReference type="InterPro" id="IPR002113">
    <property type="entry name" value="ADT_euk_type"/>
</dbReference>
<keyword evidence="6" id="KW-0677">Repeat</keyword>
<gene>
    <name evidence="15" type="ORF">L484_010326</name>
</gene>
<proteinExistence type="inferred from homology"/>
<organism evidence="15 16">
    <name type="scientific">Morus notabilis</name>
    <dbReference type="NCBI Taxonomy" id="981085"/>
    <lineage>
        <taxon>Eukaryota</taxon>
        <taxon>Viridiplantae</taxon>
        <taxon>Streptophyta</taxon>
        <taxon>Embryophyta</taxon>
        <taxon>Tracheophyta</taxon>
        <taxon>Spermatophyta</taxon>
        <taxon>Magnoliopsida</taxon>
        <taxon>eudicotyledons</taxon>
        <taxon>Gunneridae</taxon>
        <taxon>Pentapetalae</taxon>
        <taxon>rosids</taxon>
        <taxon>fabids</taxon>
        <taxon>Rosales</taxon>
        <taxon>Moraceae</taxon>
        <taxon>Moreae</taxon>
        <taxon>Morus</taxon>
    </lineage>
</organism>
<evidence type="ECO:0000313" key="15">
    <source>
        <dbReference type="EMBL" id="EXB44635.1"/>
    </source>
</evidence>
<keyword evidence="9" id="KW-0496">Mitochondrion</keyword>
<dbReference type="GO" id="GO:0005471">
    <property type="term" value="F:ATP:ADP antiporter activity"/>
    <property type="evidence" value="ECO:0007669"/>
    <property type="project" value="UniProtKB-UniRule"/>
</dbReference>
<evidence type="ECO:0000256" key="2">
    <source>
        <dbReference type="ARBA" id="ARBA00006375"/>
    </source>
</evidence>
<evidence type="ECO:0000313" key="16">
    <source>
        <dbReference type="Proteomes" id="UP000030645"/>
    </source>
</evidence>
<dbReference type="SUPFAM" id="SSF103506">
    <property type="entry name" value="Mitochondrial carrier"/>
    <property type="match status" value="1"/>
</dbReference>
<comment type="function">
    <text evidence="14">Catalyzes the exchange of ADP and ATP across the membrane.</text>
</comment>
<dbReference type="InterPro" id="IPR018108">
    <property type="entry name" value="MCP_transmembrane"/>
</dbReference>
<accession>W9QNE2</accession>
<evidence type="ECO:0000256" key="7">
    <source>
        <dbReference type="ARBA" id="ARBA00022792"/>
    </source>
</evidence>
<evidence type="ECO:0000256" key="13">
    <source>
        <dbReference type="RuleBase" id="RU000488"/>
    </source>
</evidence>